<dbReference type="Proteomes" id="UP000818624">
    <property type="component" value="Chromosome 4"/>
</dbReference>
<evidence type="ECO:0000256" key="5">
    <source>
        <dbReference type="ARBA" id="ARBA00022692"/>
    </source>
</evidence>
<dbReference type="PANTHER" id="PTHR31686">
    <property type="match status" value="1"/>
</dbReference>
<evidence type="ECO:0008006" key="12">
    <source>
        <dbReference type="Google" id="ProtNLM"/>
    </source>
</evidence>
<organism evidence="10 11">
    <name type="scientific">Malassezia furfur</name>
    <name type="common">Pityriasis versicolor infection agent</name>
    <name type="synonym">Pityrosporum furfur</name>
    <dbReference type="NCBI Taxonomy" id="55194"/>
    <lineage>
        <taxon>Eukaryota</taxon>
        <taxon>Fungi</taxon>
        <taxon>Dikarya</taxon>
        <taxon>Basidiomycota</taxon>
        <taxon>Ustilaginomycotina</taxon>
        <taxon>Malasseziomycetes</taxon>
        <taxon>Malasseziales</taxon>
        <taxon>Malasseziaceae</taxon>
        <taxon>Malassezia</taxon>
    </lineage>
</organism>
<dbReference type="Pfam" id="PF03595">
    <property type="entry name" value="SLAC1"/>
    <property type="match status" value="1"/>
</dbReference>
<evidence type="ECO:0000256" key="6">
    <source>
        <dbReference type="ARBA" id="ARBA00022989"/>
    </source>
</evidence>
<feature type="transmembrane region" description="Helical" evidence="9">
    <location>
        <begin position="250"/>
        <end position="279"/>
    </location>
</feature>
<dbReference type="Gene3D" id="1.50.10.150">
    <property type="entry name" value="Voltage-dependent anion channel"/>
    <property type="match status" value="1"/>
</dbReference>
<feature type="compositionally biased region" description="Polar residues" evidence="8">
    <location>
        <begin position="393"/>
        <end position="403"/>
    </location>
</feature>
<dbReference type="PANTHER" id="PTHR31686:SF1">
    <property type="entry name" value="SULFITE EFFLUX PUMP SSU1"/>
    <property type="match status" value="1"/>
</dbReference>
<evidence type="ECO:0000256" key="3">
    <source>
        <dbReference type="ARBA" id="ARBA00022448"/>
    </source>
</evidence>
<keyword evidence="4" id="KW-1003">Cell membrane</keyword>
<feature type="transmembrane region" description="Helical" evidence="9">
    <location>
        <begin position="95"/>
        <end position="117"/>
    </location>
</feature>
<keyword evidence="11" id="KW-1185">Reference proteome</keyword>
<keyword evidence="6 9" id="KW-1133">Transmembrane helix</keyword>
<comment type="subcellular location">
    <subcellularLocation>
        <location evidence="1">Cell membrane</location>
        <topology evidence="1">Multi-pass membrane protein</topology>
    </subcellularLocation>
</comment>
<feature type="transmembrane region" description="Helical" evidence="9">
    <location>
        <begin position="196"/>
        <end position="217"/>
    </location>
</feature>
<proteinExistence type="inferred from homology"/>
<name>A0ABY8EWP0_MALFU</name>
<keyword evidence="7 9" id="KW-0472">Membrane</keyword>
<protein>
    <recommendedName>
        <fullName evidence="12">Sulfite efflux pump SSU1</fullName>
    </recommendedName>
</protein>
<evidence type="ECO:0000313" key="10">
    <source>
        <dbReference type="EMBL" id="WFD49299.1"/>
    </source>
</evidence>
<sequence length="403" mass="44335">MGTSITSSLLYAFPYQARWLHYLSYIVLALAVFFFVLFLTISLVRYIRWPTLIRLMLQHPQQSMFLGAFAVGFDAVVNLCATIICPHWGYNFTLFVWALWMLASVVSLAVGIGMPIIQFTRHEHSLSTVTGVMLLPVVGPIVAAAAGANIADVLPHAHARFTICVSYIMLGTGFTMAMLTLAMFYARLTIHKIPQAALTVTIFLPLGPLGQSNYALLRLATVLLKLTRESGAAFAAPSEFLPSEAHMMAFAVYGVSIAMGLMLWGFALVWLIIAVSLLTDMWLVSKLTFNLGWWGFTFPLGTFCAATGQLAKMFNSEAFRVLGSFFTVSEVVLWLGILTMTLYRTIQGEIFVAPCLLEAGGTPPKGGCFSLERRYEYEPRNPARAKKSAPVEKTSSTDDSSQS</sequence>
<evidence type="ECO:0000256" key="4">
    <source>
        <dbReference type="ARBA" id="ARBA00022475"/>
    </source>
</evidence>
<feature type="transmembrane region" description="Helical" evidence="9">
    <location>
        <begin position="291"/>
        <end position="311"/>
    </location>
</feature>
<evidence type="ECO:0000256" key="2">
    <source>
        <dbReference type="ARBA" id="ARBA00008566"/>
    </source>
</evidence>
<evidence type="ECO:0000256" key="8">
    <source>
        <dbReference type="SAM" id="MobiDB-lite"/>
    </source>
</evidence>
<gene>
    <name evidence="10" type="ORF">GLX27_003979</name>
</gene>
<dbReference type="CDD" id="cd09318">
    <property type="entry name" value="TDT_SSU1"/>
    <property type="match status" value="1"/>
</dbReference>
<feature type="transmembrane region" description="Helical" evidence="9">
    <location>
        <begin position="129"/>
        <end position="151"/>
    </location>
</feature>
<feature type="transmembrane region" description="Helical" evidence="9">
    <location>
        <begin position="157"/>
        <end position="184"/>
    </location>
</feature>
<dbReference type="InterPro" id="IPR038665">
    <property type="entry name" value="Voltage-dep_anion_channel_sf"/>
</dbReference>
<dbReference type="InterPro" id="IPR004695">
    <property type="entry name" value="SLAC1/Mae1/Ssu1/TehA"/>
</dbReference>
<dbReference type="EMBL" id="CP046237">
    <property type="protein sequence ID" value="WFD49299.1"/>
    <property type="molecule type" value="Genomic_DNA"/>
</dbReference>
<comment type="similarity">
    <text evidence="2">Belongs to the tellurite-resistance/dicarboxylate transporter (TDT) family.</text>
</comment>
<evidence type="ECO:0000256" key="9">
    <source>
        <dbReference type="SAM" id="Phobius"/>
    </source>
</evidence>
<keyword evidence="3" id="KW-0813">Transport</keyword>
<feature type="transmembrane region" description="Helical" evidence="9">
    <location>
        <begin position="323"/>
        <end position="343"/>
    </location>
</feature>
<evidence type="ECO:0000256" key="7">
    <source>
        <dbReference type="ARBA" id="ARBA00023136"/>
    </source>
</evidence>
<feature type="region of interest" description="Disordered" evidence="8">
    <location>
        <begin position="379"/>
        <end position="403"/>
    </location>
</feature>
<evidence type="ECO:0000256" key="1">
    <source>
        <dbReference type="ARBA" id="ARBA00004651"/>
    </source>
</evidence>
<accession>A0ABY8EWP0</accession>
<feature type="transmembrane region" description="Helical" evidence="9">
    <location>
        <begin position="65"/>
        <end position="89"/>
    </location>
</feature>
<evidence type="ECO:0000313" key="11">
    <source>
        <dbReference type="Proteomes" id="UP000818624"/>
    </source>
</evidence>
<keyword evidence="5 9" id="KW-0812">Transmembrane</keyword>
<reference evidence="10 11" key="1">
    <citation type="journal article" date="2020" name="Elife">
        <title>Loss of centromere function drives karyotype evolution in closely related Malassezia species.</title>
        <authorList>
            <person name="Sankaranarayanan S.R."/>
            <person name="Ianiri G."/>
            <person name="Coelho M.A."/>
            <person name="Reza M.H."/>
            <person name="Thimmappa B.C."/>
            <person name="Ganguly P."/>
            <person name="Vadnala R.N."/>
            <person name="Sun S."/>
            <person name="Siddharthan R."/>
            <person name="Tellgren-Roth C."/>
            <person name="Dawson T.L."/>
            <person name="Heitman J."/>
            <person name="Sanyal K."/>
        </authorList>
    </citation>
    <scope>NUCLEOTIDE SEQUENCE [LARGE SCALE GENOMIC DNA]</scope>
    <source>
        <strain evidence="10">CBS14141</strain>
    </source>
</reference>
<dbReference type="InterPro" id="IPR051629">
    <property type="entry name" value="Sulfite_efflux_TDT"/>
</dbReference>
<feature type="transmembrane region" description="Helical" evidence="9">
    <location>
        <begin position="20"/>
        <end position="44"/>
    </location>
</feature>